<reference evidence="1 2" key="1">
    <citation type="submission" date="2019-05" db="EMBL/GenBank/DDBJ databases">
        <title>Mikania micrantha, genome provides insights into the molecular mechanism of rapid growth.</title>
        <authorList>
            <person name="Liu B."/>
        </authorList>
    </citation>
    <scope>NUCLEOTIDE SEQUENCE [LARGE SCALE GENOMIC DNA]</scope>
    <source>
        <strain evidence="1">NLD-2019</strain>
        <tissue evidence="1">Leaf</tissue>
    </source>
</reference>
<organism evidence="1 2">
    <name type="scientific">Mikania micrantha</name>
    <name type="common">bitter vine</name>
    <dbReference type="NCBI Taxonomy" id="192012"/>
    <lineage>
        <taxon>Eukaryota</taxon>
        <taxon>Viridiplantae</taxon>
        <taxon>Streptophyta</taxon>
        <taxon>Embryophyta</taxon>
        <taxon>Tracheophyta</taxon>
        <taxon>Spermatophyta</taxon>
        <taxon>Magnoliopsida</taxon>
        <taxon>eudicotyledons</taxon>
        <taxon>Gunneridae</taxon>
        <taxon>Pentapetalae</taxon>
        <taxon>asterids</taxon>
        <taxon>campanulids</taxon>
        <taxon>Asterales</taxon>
        <taxon>Asteraceae</taxon>
        <taxon>Asteroideae</taxon>
        <taxon>Heliantheae alliance</taxon>
        <taxon>Eupatorieae</taxon>
        <taxon>Mikania</taxon>
    </lineage>
</organism>
<protein>
    <submittedName>
        <fullName evidence="1">Uncharacterized protein</fullName>
    </submittedName>
</protein>
<evidence type="ECO:0000313" key="2">
    <source>
        <dbReference type="Proteomes" id="UP000326396"/>
    </source>
</evidence>
<evidence type="ECO:0000313" key="1">
    <source>
        <dbReference type="EMBL" id="KAD7117024.1"/>
    </source>
</evidence>
<sequence length="67" mass="7555">MAMRNSMAVREGYRGNLNPEIHRGMLRGSWTLSAHAISRSFLSETPCLEPKETIEGPLEAPTWRIEA</sequence>
<dbReference type="AlphaFoldDB" id="A0A5N6PU12"/>
<accession>A0A5N6PU12</accession>
<dbReference type="EMBL" id="SZYD01000002">
    <property type="protein sequence ID" value="KAD7117024.1"/>
    <property type="molecule type" value="Genomic_DNA"/>
</dbReference>
<proteinExistence type="predicted"/>
<gene>
    <name evidence="1" type="ORF">E3N88_04292</name>
</gene>
<name>A0A5N6PU12_9ASTR</name>
<dbReference type="Proteomes" id="UP000326396">
    <property type="component" value="Linkage Group LG10"/>
</dbReference>
<comment type="caution">
    <text evidence="1">The sequence shown here is derived from an EMBL/GenBank/DDBJ whole genome shotgun (WGS) entry which is preliminary data.</text>
</comment>
<keyword evidence="2" id="KW-1185">Reference proteome</keyword>